<gene>
    <name evidence="1" type="ORF">HCA46_09225</name>
</gene>
<name>A0A7X0XRM8_9LIST</name>
<dbReference type="RefSeq" id="WP_185495008.1">
    <property type="nucleotide sequence ID" value="NZ_JAARUV010000002.1"/>
</dbReference>
<evidence type="ECO:0000313" key="1">
    <source>
        <dbReference type="EMBL" id="MBC1779017.1"/>
    </source>
</evidence>
<dbReference type="Pfam" id="PF14425">
    <property type="entry name" value="Imm3"/>
    <property type="match status" value="1"/>
</dbReference>
<organism evidence="1 2">
    <name type="scientific">Listeria booriae</name>
    <dbReference type="NCBI Taxonomy" id="1552123"/>
    <lineage>
        <taxon>Bacteria</taxon>
        <taxon>Bacillati</taxon>
        <taxon>Bacillota</taxon>
        <taxon>Bacilli</taxon>
        <taxon>Bacillales</taxon>
        <taxon>Listeriaceae</taxon>
        <taxon>Listeria</taxon>
    </lineage>
</organism>
<evidence type="ECO:0000313" key="2">
    <source>
        <dbReference type="Proteomes" id="UP000547643"/>
    </source>
</evidence>
<dbReference type="EMBL" id="JAARUV010000002">
    <property type="protein sequence ID" value="MBC1779017.1"/>
    <property type="molecule type" value="Genomic_DNA"/>
</dbReference>
<dbReference type="Proteomes" id="UP000547643">
    <property type="component" value="Unassembled WGS sequence"/>
</dbReference>
<reference evidence="1 2" key="1">
    <citation type="submission" date="2020-03" db="EMBL/GenBank/DDBJ databases">
        <title>Soil Listeria distribution.</title>
        <authorList>
            <person name="Liao J."/>
            <person name="Wiedmann M."/>
        </authorList>
    </citation>
    <scope>NUCLEOTIDE SEQUENCE [LARGE SCALE GENOMIC DNA]</scope>
    <source>
        <strain evidence="1 2">FSL L7-1017</strain>
    </source>
</reference>
<proteinExistence type="predicted"/>
<comment type="caution">
    <text evidence="1">The sequence shown here is derived from an EMBL/GenBank/DDBJ whole genome shotgun (WGS) entry which is preliminary data.</text>
</comment>
<protein>
    <recommendedName>
        <fullName evidence="3">Immunity protein Imm3</fullName>
    </recommendedName>
</protein>
<evidence type="ECO:0008006" key="3">
    <source>
        <dbReference type="Google" id="ProtNLM"/>
    </source>
</evidence>
<sequence length="117" mass="13067">MKDWDYGELFEAINESYEEFLANGRGEKFAVARAFNEYANMGKIEDIITDVAIGEILASHDKVFIGYIEGITGRLSEVGKKDLKNELSDGEIENLLGRIATVIRDLRNKPIDSNPVA</sequence>
<dbReference type="InterPro" id="IPR025678">
    <property type="entry name" value="Imm3"/>
</dbReference>
<accession>A0A7X0XRM8</accession>
<dbReference type="AlphaFoldDB" id="A0A7X0XRM8"/>